<gene>
    <name evidence="7" type="ORF">FPRO05_02964</name>
</gene>
<dbReference type="PANTHER" id="PTHR24305">
    <property type="entry name" value="CYTOCHROME P450"/>
    <property type="match status" value="1"/>
</dbReference>
<dbReference type="PANTHER" id="PTHR24305:SF164">
    <property type="entry name" value="P450, PUTATIVE (EUROFUNG)-RELATED"/>
    <property type="match status" value="1"/>
</dbReference>
<dbReference type="GO" id="GO:0016705">
    <property type="term" value="F:oxidoreductase activity, acting on paired donors, with incorporation or reduction of molecular oxygen"/>
    <property type="evidence" value="ECO:0007669"/>
    <property type="project" value="InterPro"/>
</dbReference>
<evidence type="ECO:0000256" key="3">
    <source>
        <dbReference type="ARBA" id="ARBA00022723"/>
    </source>
</evidence>
<sequence>MAILPTAAAVFAVVLFVKHIFLDPFILSPLRHVPGPKSFAATKWRLAYEDWKGTRTRTIFKLHQQYGPVVRIGPHEVSFNSLSALRTIYGPGSRYGRTTFYRMFDVYGEQNLFTFHSPKEHGDRKKLLSHAYSKSVVLKPPTAKMVERRVRQYLDLIEAEPENVSEIFSTLHYYSLDNITAFVYGKYGQTAAIRGSKIHRELIADILHPSRRKLSWSIVHLKTLTQWLYRQSGLMGQLVKPVLPMQQPTTYTGIRGYALRAFEAFRADVEKITHSEDEHVSIVENLWQHHESQKPGGLRDLQMASECADHFLAGIDTTSDTLMFLVWALSLPGNEKYQEKLREEVMAISGDGLNQWGNPRAEASDRCTYINAVIKETLRLYAPLPSTEPRSIDIDSVIDGYTIPGNTVVGMSPWIMHRNELVFKDPLVFNPDRWLGSDAAELNRWFWGFSSGGRMCVGMHLAMAEMTTLTATMYRQFRTTIAPGFEDTTPAITARVETFYDDRFPKVQESKCLIKFTKLKDETESSTAFTYETTATTEYETLSGSSTIATSVATSSAEVEPTTTTTAASGPTNLISNPGFEDSTVAPWTVYNNIGTLIIDSDSGIPPSTQAGQFSASGENLSNMGIRQELGPSLIVVDKEYRFSVYTKVTASNFCISQTIACGAGTGWVNSANWGAMQANGWILTTVTCSWSQAQLDAGPSVQVAGVCNALTFLADDASLVATEASD</sequence>
<dbReference type="SUPFAM" id="SSF48264">
    <property type="entry name" value="Cytochrome P450"/>
    <property type="match status" value="1"/>
</dbReference>
<dbReference type="PRINTS" id="PR00385">
    <property type="entry name" value="P450"/>
</dbReference>
<evidence type="ECO:0000313" key="8">
    <source>
        <dbReference type="Proteomes" id="UP000251714"/>
    </source>
</evidence>
<keyword evidence="4 5" id="KW-0408">Iron</keyword>
<dbReference type="Pfam" id="PF00067">
    <property type="entry name" value="p450"/>
    <property type="match status" value="1"/>
</dbReference>
<reference evidence="7 8" key="1">
    <citation type="submission" date="2017-12" db="EMBL/GenBank/DDBJ databases">
        <title>Genome sequence of the mycotoxigenic crop pathogen Fusarium proliferatum, strain ITEM 2341 from Date Palm.</title>
        <authorList>
            <person name="Almiman B.F."/>
            <person name="Shittu T.A."/>
            <person name="Muthumeenakshi S."/>
            <person name="Baroncelli R."/>
            <person name="Sreenivasaprasada S."/>
        </authorList>
    </citation>
    <scope>NUCLEOTIDE SEQUENCE [LARGE SCALE GENOMIC DNA]</scope>
    <source>
        <strain evidence="7 8">ITEM 2341</strain>
    </source>
</reference>
<organism evidence="7 8">
    <name type="scientific">Gibberella intermedia</name>
    <name type="common">Bulb rot disease fungus</name>
    <name type="synonym">Fusarium proliferatum</name>
    <dbReference type="NCBI Taxonomy" id="948311"/>
    <lineage>
        <taxon>Eukaryota</taxon>
        <taxon>Fungi</taxon>
        <taxon>Dikarya</taxon>
        <taxon>Ascomycota</taxon>
        <taxon>Pezizomycotina</taxon>
        <taxon>Sordariomycetes</taxon>
        <taxon>Hypocreomycetidae</taxon>
        <taxon>Hypocreales</taxon>
        <taxon>Nectriaceae</taxon>
        <taxon>Fusarium</taxon>
        <taxon>Fusarium fujikuroi species complex</taxon>
    </lineage>
</organism>
<dbReference type="AlphaFoldDB" id="A0A365N0F0"/>
<protein>
    <recommendedName>
        <fullName evidence="9">Pisatin demethylase</fullName>
    </recommendedName>
</protein>
<feature type="compositionally biased region" description="Low complexity" evidence="6">
    <location>
        <begin position="553"/>
        <end position="572"/>
    </location>
</feature>
<feature type="binding site" description="axial binding residue" evidence="5">
    <location>
        <position position="456"/>
    </location>
    <ligand>
        <name>heme</name>
        <dbReference type="ChEBI" id="CHEBI:30413"/>
    </ligand>
    <ligandPart>
        <name>Fe</name>
        <dbReference type="ChEBI" id="CHEBI:18248"/>
    </ligandPart>
</feature>
<dbReference type="GO" id="GO:0005506">
    <property type="term" value="F:iron ion binding"/>
    <property type="evidence" value="ECO:0007669"/>
    <property type="project" value="InterPro"/>
</dbReference>
<name>A0A365N0F0_GIBIN</name>
<comment type="caution">
    <text evidence="7">The sequence shown here is derived from an EMBL/GenBank/DDBJ whole genome shotgun (WGS) entry which is preliminary data.</text>
</comment>
<proteinExistence type="predicted"/>
<dbReference type="GO" id="GO:0004497">
    <property type="term" value="F:monooxygenase activity"/>
    <property type="evidence" value="ECO:0007669"/>
    <property type="project" value="InterPro"/>
</dbReference>
<dbReference type="Gene3D" id="2.60.120.260">
    <property type="entry name" value="Galactose-binding domain-like"/>
    <property type="match status" value="1"/>
</dbReference>
<evidence type="ECO:0000256" key="6">
    <source>
        <dbReference type="SAM" id="MobiDB-lite"/>
    </source>
</evidence>
<dbReference type="PROSITE" id="PS00086">
    <property type="entry name" value="CYTOCHROME_P450"/>
    <property type="match status" value="1"/>
</dbReference>
<comment type="cofactor">
    <cofactor evidence="1 5">
        <name>heme</name>
        <dbReference type="ChEBI" id="CHEBI:30413"/>
    </cofactor>
</comment>
<dbReference type="PRINTS" id="PR00463">
    <property type="entry name" value="EP450I"/>
</dbReference>
<dbReference type="InterPro" id="IPR017972">
    <property type="entry name" value="Cyt_P450_CS"/>
</dbReference>
<dbReference type="InterPro" id="IPR050121">
    <property type="entry name" value="Cytochrome_P450_monoxygenase"/>
</dbReference>
<keyword evidence="2 5" id="KW-0349">Heme</keyword>
<accession>A0A365N0F0</accession>
<dbReference type="Proteomes" id="UP000251714">
    <property type="component" value="Unassembled WGS sequence"/>
</dbReference>
<dbReference type="GO" id="GO:0020037">
    <property type="term" value="F:heme binding"/>
    <property type="evidence" value="ECO:0007669"/>
    <property type="project" value="InterPro"/>
</dbReference>
<feature type="region of interest" description="Disordered" evidence="6">
    <location>
        <begin position="553"/>
        <end position="575"/>
    </location>
</feature>
<evidence type="ECO:0000256" key="2">
    <source>
        <dbReference type="ARBA" id="ARBA00022617"/>
    </source>
</evidence>
<dbReference type="CDD" id="cd11059">
    <property type="entry name" value="CYP_fungal"/>
    <property type="match status" value="1"/>
</dbReference>
<dbReference type="InterPro" id="IPR036396">
    <property type="entry name" value="Cyt_P450_sf"/>
</dbReference>
<evidence type="ECO:0000313" key="7">
    <source>
        <dbReference type="EMBL" id="RBA14172.1"/>
    </source>
</evidence>
<evidence type="ECO:0000256" key="4">
    <source>
        <dbReference type="ARBA" id="ARBA00023004"/>
    </source>
</evidence>
<evidence type="ECO:0000256" key="1">
    <source>
        <dbReference type="ARBA" id="ARBA00001971"/>
    </source>
</evidence>
<evidence type="ECO:0008006" key="9">
    <source>
        <dbReference type="Google" id="ProtNLM"/>
    </source>
</evidence>
<dbReference type="InterPro" id="IPR001128">
    <property type="entry name" value="Cyt_P450"/>
</dbReference>
<keyword evidence="3 5" id="KW-0479">Metal-binding</keyword>
<evidence type="ECO:0000256" key="5">
    <source>
        <dbReference type="PIRSR" id="PIRSR602401-1"/>
    </source>
</evidence>
<dbReference type="Gene3D" id="1.10.630.10">
    <property type="entry name" value="Cytochrome P450"/>
    <property type="match status" value="1"/>
</dbReference>
<dbReference type="InterPro" id="IPR002401">
    <property type="entry name" value="Cyt_P450_E_grp-I"/>
</dbReference>
<dbReference type="EMBL" id="PKMI01000028">
    <property type="protein sequence ID" value="RBA14172.1"/>
    <property type="molecule type" value="Genomic_DNA"/>
</dbReference>